<evidence type="ECO:0000256" key="1">
    <source>
        <dbReference type="ARBA" id="ARBA00023015"/>
    </source>
</evidence>
<sequence length="198" mass="22538">MKREEARQKTTSALLKIARKHFTQHGYYDVSLGKIAEEADVTRGAVYHHFKNKQGLFLAVLEIVQKDIAKHIEKEALKSDDPWQQLTFGCLGFVKGANAKNCRRILLVDAPVVIGWDAWRKADLENSMDVLQTHIDLLKHQGYLADDVDTKLMTYCISGALNELALNYPVHKTAEINQKIGLTIEYMVNGYRKNILQQ</sequence>
<organism evidence="6 7">
    <name type="scientific">Robinsoniella peoriensis</name>
    <dbReference type="NCBI Taxonomy" id="180332"/>
    <lineage>
        <taxon>Bacteria</taxon>
        <taxon>Bacillati</taxon>
        <taxon>Bacillota</taxon>
        <taxon>Clostridia</taxon>
        <taxon>Lachnospirales</taxon>
        <taxon>Lachnospiraceae</taxon>
        <taxon>Robinsoniella</taxon>
    </lineage>
</organism>
<dbReference type="PANTHER" id="PTHR47506">
    <property type="entry name" value="TRANSCRIPTIONAL REGULATORY PROTEIN"/>
    <property type="match status" value="1"/>
</dbReference>
<evidence type="ECO:0000256" key="3">
    <source>
        <dbReference type="ARBA" id="ARBA00023163"/>
    </source>
</evidence>
<reference evidence="6 7" key="1">
    <citation type="journal article" date="2019" name="Anaerobe">
        <title>Detection of Robinsoniella peoriensis in multiple bone samples of a trauma patient.</title>
        <authorList>
            <person name="Schrottner P."/>
            <person name="Hartwich K."/>
            <person name="Bunk B."/>
            <person name="Schober I."/>
            <person name="Helbig S."/>
            <person name="Rudolph W.W."/>
            <person name="Gunzer F."/>
        </authorList>
    </citation>
    <scope>NUCLEOTIDE SEQUENCE [LARGE SCALE GENOMIC DNA]</scope>
    <source>
        <strain evidence="6 7">DSM 106044</strain>
    </source>
</reference>
<dbReference type="InterPro" id="IPR009057">
    <property type="entry name" value="Homeodomain-like_sf"/>
</dbReference>
<dbReference type="PANTHER" id="PTHR47506:SF6">
    <property type="entry name" value="HTH-TYPE TRANSCRIPTIONAL REPRESSOR NEMR"/>
    <property type="match status" value="1"/>
</dbReference>
<evidence type="ECO:0000259" key="5">
    <source>
        <dbReference type="PROSITE" id="PS50977"/>
    </source>
</evidence>
<keyword evidence="2 4" id="KW-0238">DNA-binding</keyword>
<dbReference type="InterPro" id="IPR001647">
    <property type="entry name" value="HTH_TetR"/>
</dbReference>
<evidence type="ECO:0000256" key="4">
    <source>
        <dbReference type="PROSITE-ProRule" id="PRU00335"/>
    </source>
</evidence>
<dbReference type="PRINTS" id="PR00455">
    <property type="entry name" value="HTHTETR"/>
</dbReference>
<evidence type="ECO:0000256" key="2">
    <source>
        <dbReference type="ARBA" id="ARBA00023125"/>
    </source>
</evidence>
<feature type="DNA-binding region" description="H-T-H motif" evidence="4">
    <location>
        <begin position="31"/>
        <end position="50"/>
    </location>
</feature>
<dbReference type="SUPFAM" id="SSF46689">
    <property type="entry name" value="Homeodomain-like"/>
    <property type="match status" value="1"/>
</dbReference>
<keyword evidence="3" id="KW-0804">Transcription</keyword>
<dbReference type="GO" id="GO:0003677">
    <property type="term" value="F:DNA binding"/>
    <property type="evidence" value="ECO:0007669"/>
    <property type="project" value="UniProtKB-UniRule"/>
</dbReference>
<gene>
    <name evidence="6" type="primary">acrR_1</name>
    <name evidence="6" type="ORF">DSM106044_01118</name>
</gene>
<dbReference type="InterPro" id="IPR049484">
    <property type="entry name" value="Rv0078-like_C"/>
</dbReference>
<dbReference type="EMBL" id="QGQD01000023">
    <property type="protein sequence ID" value="TLD02081.1"/>
    <property type="molecule type" value="Genomic_DNA"/>
</dbReference>
<feature type="domain" description="HTH tetR-type" evidence="5">
    <location>
        <begin position="8"/>
        <end position="68"/>
    </location>
</feature>
<dbReference type="Proteomes" id="UP000306509">
    <property type="component" value="Unassembled WGS sequence"/>
</dbReference>
<proteinExistence type="predicted"/>
<dbReference type="Gene3D" id="1.10.357.10">
    <property type="entry name" value="Tetracycline Repressor, domain 2"/>
    <property type="match status" value="1"/>
</dbReference>
<dbReference type="InterPro" id="IPR023772">
    <property type="entry name" value="DNA-bd_HTH_TetR-type_CS"/>
</dbReference>
<evidence type="ECO:0000313" key="7">
    <source>
        <dbReference type="Proteomes" id="UP000306509"/>
    </source>
</evidence>
<evidence type="ECO:0000313" key="6">
    <source>
        <dbReference type="EMBL" id="TLD02081.1"/>
    </source>
</evidence>
<dbReference type="Pfam" id="PF21351">
    <property type="entry name" value="TetR_C_41"/>
    <property type="match status" value="1"/>
</dbReference>
<dbReference type="Pfam" id="PF00440">
    <property type="entry name" value="TetR_N"/>
    <property type="match status" value="1"/>
</dbReference>
<dbReference type="PROSITE" id="PS50977">
    <property type="entry name" value="HTH_TETR_2"/>
    <property type="match status" value="1"/>
</dbReference>
<protein>
    <submittedName>
        <fullName evidence="6">Putative acrAB operon repressor</fullName>
    </submittedName>
</protein>
<comment type="caution">
    <text evidence="6">The sequence shown here is derived from an EMBL/GenBank/DDBJ whole genome shotgun (WGS) entry which is preliminary data.</text>
</comment>
<dbReference type="RefSeq" id="WP_138001979.1">
    <property type="nucleotide sequence ID" value="NZ_QGQD01000023.1"/>
</dbReference>
<dbReference type="PROSITE" id="PS01081">
    <property type="entry name" value="HTH_TETR_1"/>
    <property type="match status" value="1"/>
</dbReference>
<keyword evidence="1" id="KW-0805">Transcription regulation</keyword>
<accession>A0A4U8QAQ0</accession>
<dbReference type="AlphaFoldDB" id="A0A4U8QAQ0"/>
<dbReference type="STRING" id="180332.GCA_000797495_00550"/>
<name>A0A4U8QAQ0_9FIRM</name>
<keyword evidence="7" id="KW-1185">Reference proteome</keyword>